<evidence type="ECO:0000313" key="3">
    <source>
        <dbReference type="Proteomes" id="UP000482487"/>
    </source>
</evidence>
<accession>A0A7C9MZQ8</accession>
<keyword evidence="1" id="KW-0812">Transmembrane</keyword>
<dbReference type="Gene3D" id="3.30.70.1320">
    <property type="entry name" value="Multidrug efflux transporter AcrB pore domain like"/>
    <property type="match status" value="1"/>
</dbReference>
<feature type="transmembrane region" description="Helical" evidence="1">
    <location>
        <begin position="961"/>
        <end position="980"/>
    </location>
</feature>
<feature type="transmembrane region" description="Helical" evidence="1">
    <location>
        <begin position="858"/>
        <end position="877"/>
    </location>
</feature>
<dbReference type="Gene3D" id="3.30.70.1430">
    <property type="entry name" value="Multidrug efflux transporter AcrB pore domain"/>
    <property type="match status" value="2"/>
</dbReference>
<dbReference type="EMBL" id="WVUD01000006">
    <property type="protein sequence ID" value="MYL82537.1"/>
    <property type="molecule type" value="Genomic_DNA"/>
</dbReference>
<feature type="transmembrane region" description="Helical" evidence="1">
    <location>
        <begin position="362"/>
        <end position="382"/>
    </location>
</feature>
<evidence type="ECO:0000256" key="1">
    <source>
        <dbReference type="SAM" id="Phobius"/>
    </source>
</evidence>
<feature type="transmembrane region" description="Helical" evidence="1">
    <location>
        <begin position="527"/>
        <end position="551"/>
    </location>
</feature>
<dbReference type="AlphaFoldDB" id="A0A7C9MZQ8"/>
<keyword evidence="3" id="KW-1185">Reference proteome</keyword>
<dbReference type="SUPFAM" id="SSF82714">
    <property type="entry name" value="Multidrug efflux transporter AcrB TolC docking domain, DN and DC subdomains"/>
    <property type="match status" value="2"/>
</dbReference>
<dbReference type="GO" id="GO:0005886">
    <property type="term" value="C:plasma membrane"/>
    <property type="evidence" value="ECO:0007669"/>
    <property type="project" value="TreeGrafter"/>
</dbReference>
<dbReference type="InterPro" id="IPR001036">
    <property type="entry name" value="Acrflvin-R"/>
</dbReference>
<feature type="transmembrane region" description="Helical" evidence="1">
    <location>
        <begin position="986"/>
        <end position="1010"/>
    </location>
</feature>
<dbReference type="InterPro" id="IPR027463">
    <property type="entry name" value="AcrB_DN_DC_subdom"/>
</dbReference>
<dbReference type="RefSeq" id="WP_160959279.1">
    <property type="nucleotide sequence ID" value="NZ_WVUD01000006.1"/>
</dbReference>
<gene>
    <name evidence="2" type="ORF">GTA51_05215</name>
</gene>
<dbReference type="Gene3D" id="3.30.70.1440">
    <property type="entry name" value="Multidrug efflux transporter AcrB pore domain"/>
    <property type="match status" value="1"/>
</dbReference>
<dbReference type="PRINTS" id="PR00702">
    <property type="entry name" value="ACRIFLAVINRP"/>
</dbReference>
<organism evidence="2 3">
    <name type="scientific">Solidesulfovibrio aerotolerans</name>
    <dbReference type="NCBI Taxonomy" id="295255"/>
    <lineage>
        <taxon>Bacteria</taxon>
        <taxon>Pseudomonadati</taxon>
        <taxon>Thermodesulfobacteriota</taxon>
        <taxon>Desulfovibrionia</taxon>
        <taxon>Desulfovibrionales</taxon>
        <taxon>Desulfovibrionaceae</taxon>
        <taxon>Solidesulfovibrio</taxon>
    </lineage>
</organism>
<sequence length="1018" mass="110740">MRLNLSEWAVTHRPLTLFLILVVSLAGIWSYLQLGRAEDPEFTVKSMIVSANWPGATADEMQRLVADPIEKKLQEVPYFDKVKTYCRPDSVVMQLILRDSAPATAVGESWYQARKRVGDIKGTLPTGVLGPFFNDEFGDVDSVLYLLTGDGFTMRELKDEAENIRQALLRVPSVTKVRFYGEQAECIFVELNHAKLATLGLTAQTVFNSIARQNAVTPAGNLDTDTDTIHLRVDGALTGAQALAEVPIQHAGKVFRLGDIAALRRDAQDPPTFIVRHAGKPAIALGVVMAKGGNILELGQRLNQAMEHIRKDLPLGFTISTVADQAEVVDDSVSEFLRSFLEALVIVLAVSFLSLGWRTGIVVALAVPLVLSMVLAIMSALGMSLERISLGALIIALGLLVDDAIISVEMMVVKMEQGFDRIKAATFAWNATAFPMLTGTLVTAAGFLPVGLAKSSSGEYAGGIFWVVTIALLSSWLVAVVFTPYLGYKLLPQFHGAAHEGGDAIYETPTYKRLRTCITWCVMHRNIVVGATLGLFLLACVGAAFLSLQFFPASSRAELLVEMRLPEGSSFKATAAAIETMETFLKDDAAIRSATSYIGSGPPRWFLPMAPELPNASYGVVVLNTRDAQARDQLKNRVEAFVATGGLSQARVRVTTLFLGPPVGFPVQFRVIGPDPLKVRAIAYEVREVMRANPKVYDVNLDWNEQAKAIRLVVDQDRARVLGLTPQDIAEALQMLLSGVTISQVRDGTELVNIVARAVPEERLRPEILADLTISARNGQPIPLSQVAKIQYIAEEPILWRQNRDLNITVRAEVIDGVQPPDVSMEILPRLKPIEKTLPPGYRIETGGALEESSKANAAIVVLLPLMAGVMLVLLMFQLQSFPSLFLVVSTAPLGLIGAVGALLAFNRPFGFVAMLGVLSLAGMIMRNTVILVDQISQDRRDAIAPWEAVIGATLRRSRPVVLTALAAILAMIPLTRNVFWGPMAFAIMGGLLVATLLTLLFTPALYAMVFRIQRPPQ</sequence>
<dbReference type="OrthoDB" id="9759330at2"/>
<dbReference type="Gene3D" id="3.30.2090.10">
    <property type="entry name" value="Multidrug efflux transporter AcrB TolC docking domain, DN and DC subdomains"/>
    <property type="match status" value="2"/>
</dbReference>
<feature type="transmembrane region" description="Helical" evidence="1">
    <location>
        <begin position="912"/>
        <end position="933"/>
    </location>
</feature>
<name>A0A7C9MZQ8_9BACT</name>
<dbReference type="GO" id="GO:0042910">
    <property type="term" value="F:xenobiotic transmembrane transporter activity"/>
    <property type="evidence" value="ECO:0007669"/>
    <property type="project" value="TreeGrafter"/>
</dbReference>
<evidence type="ECO:0000313" key="2">
    <source>
        <dbReference type="EMBL" id="MYL82537.1"/>
    </source>
</evidence>
<dbReference type="SUPFAM" id="SSF82866">
    <property type="entry name" value="Multidrug efflux transporter AcrB transmembrane domain"/>
    <property type="match status" value="2"/>
</dbReference>
<reference evidence="2 3" key="1">
    <citation type="submission" date="2020-01" db="EMBL/GenBank/DDBJ databases">
        <title>Genome sequence of Desulfovibrio aerotolerans DSM 16695(T).</title>
        <authorList>
            <person name="Karnachuk O."/>
            <person name="Avakyan M."/>
            <person name="Mardanov A."/>
            <person name="Kadnikov V."/>
            <person name="Ravin N."/>
        </authorList>
    </citation>
    <scope>NUCLEOTIDE SEQUENCE [LARGE SCALE GENOMIC DNA]</scope>
    <source>
        <strain evidence="2 3">DSM 16695</strain>
    </source>
</reference>
<protein>
    <submittedName>
        <fullName evidence="2">MMPL family transporter</fullName>
    </submittedName>
</protein>
<dbReference type="SUPFAM" id="SSF82693">
    <property type="entry name" value="Multidrug efflux transporter AcrB pore domain, PN1, PN2, PC1 and PC2 subdomains"/>
    <property type="match status" value="2"/>
</dbReference>
<dbReference type="PANTHER" id="PTHR32063:SF18">
    <property type="entry name" value="CATION EFFLUX SYSTEM PROTEIN"/>
    <property type="match status" value="1"/>
</dbReference>
<feature type="transmembrane region" description="Helical" evidence="1">
    <location>
        <begin position="464"/>
        <end position="486"/>
    </location>
</feature>
<feature type="transmembrane region" description="Helical" evidence="1">
    <location>
        <begin position="884"/>
        <end position="906"/>
    </location>
</feature>
<dbReference type="PANTHER" id="PTHR32063">
    <property type="match status" value="1"/>
</dbReference>
<keyword evidence="1" id="KW-0472">Membrane</keyword>
<keyword evidence="1" id="KW-1133">Transmembrane helix</keyword>
<feature type="transmembrane region" description="Helical" evidence="1">
    <location>
        <begin position="427"/>
        <end position="452"/>
    </location>
</feature>
<dbReference type="Pfam" id="PF00873">
    <property type="entry name" value="ACR_tran"/>
    <property type="match status" value="1"/>
</dbReference>
<dbReference type="Gene3D" id="1.20.1640.10">
    <property type="entry name" value="Multidrug efflux transporter AcrB transmembrane domain"/>
    <property type="match status" value="2"/>
</dbReference>
<proteinExistence type="predicted"/>
<feature type="transmembrane region" description="Helical" evidence="1">
    <location>
        <begin position="388"/>
        <end position="406"/>
    </location>
</feature>
<dbReference type="Proteomes" id="UP000482487">
    <property type="component" value="Unassembled WGS sequence"/>
</dbReference>
<comment type="caution">
    <text evidence="2">The sequence shown here is derived from an EMBL/GenBank/DDBJ whole genome shotgun (WGS) entry which is preliminary data.</text>
</comment>